<dbReference type="Pfam" id="PF13411">
    <property type="entry name" value="MerR_1"/>
    <property type="match status" value="1"/>
</dbReference>
<dbReference type="InterPro" id="IPR047057">
    <property type="entry name" value="MerR_fam"/>
</dbReference>
<evidence type="ECO:0000313" key="4">
    <source>
        <dbReference type="Proteomes" id="UP001065549"/>
    </source>
</evidence>
<keyword evidence="1" id="KW-0238">DNA-binding</keyword>
<dbReference type="Proteomes" id="UP001065549">
    <property type="component" value="Unassembled WGS sequence"/>
</dbReference>
<sequence length="265" mass="30635">MQKERAIPEGYMTVGELAKKMGTTVRTLQYYDQEGVLSPSAESIGGRRLYTYKDMIRLHQILSLKSLGFSLSDIKDRLISLNTPAEVADILAQQASVVKEKIEVLSESLNAIEALKEEVLQMQTVDFKKYADIIINLQLDNEYYWLIKHFDSDTLDHIRSRFDIESGRLFMDRFNQLNEDIIALKKSGIAPDDEKAQRLAEQFWNMVMEFTDGDLRMLPKLMKFGNLKGENRDWVQKQTIVNEYIQPALNIYLSKIGVNPFKEVR</sequence>
<feature type="domain" description="HTH merR-type" evidence="2">
    <location>
        <begin position="11"/>
        <end position="80"/>
    </location>
</feature>
<accession>A0A9J6QMK0</accession>
<evidence type="ECO:0000313" key="3">
    <source>
        <dbReference type="EMBL" id="MCU7377146.1"/>
    </source>
</evidence>
<dbReference type="CDD" id="cd01106">
    <property type="entry name" value="HTH_TipAL-Mta"/>
    <property type="match status" value="1"/>
</dbReference>
<dbReference type="Gene3D" id="1.10.1660.10">
    <property type="match status" value="1"/>
</dbReference>
<evidence type="ECO:0000256" key="1">
    <source>
        <dbReference type="ARBA" id="ARBA00023125"/>
    </source>
</evidence>
<proteinExistence type="predicted"/>
<dbReference type="SMART" id="SM00422">
    <property type="entry name" value="HTH_MERR"/>
    <property type="match status" value="1"/>
</dbReference>
<dbReference type="AlphaFoldDB" id="A0A9J6QMK0"/>
<dbReference type="PROSITE" id="PS50937">
    <property type="entry name" value="HTH_MERR_2"/>
    <property type="match status" value="1"/>
</dbReference>
<comment type="caution">
    <text evidence="3">The sequence shown here is derived from an EMBL/GenBank/DDBJ whole genome shotgun (WGS) entry which is preliminary data.</text>
</comment>
<dbReference type="EMBL" id="JAOSHN010000001">
    <property type="protein sequence ID" value="MCU7377146.1"/>
    <property type="molecule type" value="Genomic_DNA"/>
</dbReference>
<keyword evidence="4" id="KW-1185">Reference proteome</keyword>
<evidence type="ECO:0000259" key="2">
    <source>
        <dbReference type="PROSITE" id="PS50937"/>
    </source>
</evidence>
<gene>
    <name evidence="3" type="ORF">OBO34_02125</name>
</gene>
<dbReference type="GO" id="GO:0003677">
    <property type="term" value="F:DNA binding"/>
    <property type="evidence" value="ECO:0007669"/>
    <property type="project" value="UniProtKB-KW"/>
</dbReference>
<reference evidence="3" key="1">
    <citation type="submission" date="2022-09" db="EMBL/GenBank/DDBJ databases">
        <title>Culturomic study of gut microbiota in children with autism spectrum disorder.</title>
        <authorList>
            <person name="Efimov B.A."/>
            <person name="Chaplin A.V."/>
            <person name="Sokolova S.R."/>
            <person name="Pikina A.P."/>
            <person name="Korzhanova M."/>
            <person name="Belova V."/>
            <person name="Korostin D."/>
        </authorList>
    </citation>
    <scope>NUCLEOTIDE SEQUENCE</scope>
    <source>
        <strain evidence="3">ASD5510</strain>
    </source>
</reference>
<dbReference type="InterPro" id="IPR000551">
    <property type="entry name" value="MerR-type_HTH_dom"/>
</dbReference>
<dbReference type="GO" id="GO:0003700">
    <property type="term" value="F:DNA-binding transcription factor activity"/>
    <property type="evidence" value="ECO:0007669"/>
    <property type="project" value="InterPro"/>
</dbReference>
<dbReference type="PRINTS" id="PR00040">
    <property type="entry name" value="HTHMERR"/>
</dbReference>
<dbReference type="InterPro" id="IPR009061">
    <property type="entry name" value="DNA-bd_dom_put_sf"/>
</dbReference>
<protein>
    <submittedName>
        <fullName evidence="3">MerR family transcriptional regulator</fullName>
    </submittedName>
</protein>
<organism evidence="3 4">
    <name type="scientific">Hominibacterium faecale</name>
    <dbReference type="NCBI Taxonomy" id="2839743"/>
    <lineage>
        <taxon>Bacteria</taxon>
        <taxon>Bacillati</taxon>
        <taxon>Bacillota</taxon>
        <taxon>Clostridia</taxon>
        <taxon>Peptostreptococcales</taxon>
        <taxon>Anaerovoracaceae</taxon>
        <taxon>Hominibacterium</taxon>
    </lineage>
</organism>
<dbReference type="SUPFAM" id="SSF46955">
    <property type="entry name" value="Putative DNA-binding domain"/>
    <property type="match status" value="1"/>
</dbReference>
<dbReference type="RefSeq" id="WP_253020614.1">
    <property type="nucleotide sequence ID" value="NZ_JAOSHN010000001.1"/>
</dbReference>
<name>A0A9J6QMK0_9FIRM</name>
<dbReference type="PANTHER" id="PTHR30204">
    <property type="entry name" value="REDOX-CYCLING DRUG-SENSING TRANSCRIPTIONAL ACTIVATOR SOXR"/>
    <property type="match status" value="1"/>
</dbReference>
<dbReference type="PANTHER" id="PTHR30204:SF96">
    <property type="entry name" value="CHROMOSOME-ANCHORING PROTEIN RACA"/>
    <property type="match status" value="1"/>
</dbReference>